<evidence type="ECO:0000313" key="2">
    <source>
        <dbReference type="EMBL" id="ATD08333.1"/>
    </source>
</evidence>
<reference evidence="2 3" key="1">
    <citation type="submission" date="2015-06" db="EMBL/GenBank/DDBJ databases">
        <authorList>
            <person name="Xie B.-B."/>
            <person name="Rong J.-C."/>
            <person name="Qin Q.-L."/>
            <person name="Zhang Y.-Z."/>
        </authorList>
    </citation>
    <scope>NUCLEOTIDE SEQUENCE [LARGE SCALE GENOMIC DNA]</scope>
    <source>
        <strain evidence="2 3">JCM 20779</strain>
    </source>
</reference>
<dbReference type="PRINTS" id="PR00702">
    <property type="entry name" value="ACRIFLAVINRP"/>
</dbReference>
<dbReference type="Gene3D" id="1.20.1640.10">
    <property type="entry name" value="Multidrug efflux transporter AcrB transmembrane domain"/>
    <property type="match status" value="2"/>
</dbReference>
<organism evidence="2 3">
    <name type="scientific">Pseudoalteromonas piscicida</name>
    <dbReference type="NCBI Taxonomy" id="43662"/>
    <lineage>
        <taxon>Bacteria</taxon>
        <taxon>Pseudomonadati</taxon>
        <taxon>Pseudomonadota</taxon>
        <taxon>Gammaproteobacteria</taxon>
        <taxon>Alteromonadales</taxon>
        <taxon>Pseudoalteromonadaceae</taxon>
        <taxon>Pseudoalteromonas</taxon>
    </lineage>
</organism>
<dbReference type="Proteomes" id="UP000016521">
    <property type="component" value="Chromosome I"/>
</dbReference>
<dbReference type="SUPFAM" id="SSF82714">
    <property type="entry name" value="Multidrug efflux transporter AcrB TolC docking domain, DN and DC subdomains"/>
    <property type="match status" value="2"/>
</dbReference>
<feature type="transmembrane region" description="Helical" evidence="1">
    <location>
        <begin position="992"/>
        <end position="1017"/>
    </location>
</feature>
<evidence type="ECO:0000313" key="3">
    <source>
        <dbReference type="Proteomes" id="UP000016521"/>
    </source>
</evidence>
<dbReference type="PANTHER" id="PTHR32063:SF33">
    <property type="entry name" value="RND SUPERFAMILY EFFLUX PUMP PERMEASE COMPONENT"/>
    <property type="match status" value="1"/>
</dbReference>
<feature type="transmembrane region" description="Helical" evidence="1">
    <location>
        <begin position="915"/>
        <end position="936"/>
    </location>
</feature>
<dbReference type="InterPro" id="IPR027463">
    <property type="entry name" value="AcrB_DN_DC_subdom"/>
</dbReference>
<dbReference type="Gene3D" id="3.30.70.1430">
    <property type="entry name" value="Multidrug efflux transporter AcrB pore domain"/>
    <property type="match status" value="2"/>
</dbReference>
<proteinExistence type="predicted"/>
<keyword evidence="1" id="KW-1133">Transmembrane helix</keyword>
<name>A0ABM6NHI1_PSEO7</name>
<evidence type="ECO:0008006" key="4">
    <source>
        <dbReference type="Google" id="ProtNLM"/>
    </source>
</evidence>
<keyword evidence="1" id="KW-0812">Transmembrane</keyword>
<gene>
    <name evidence="2" type="ORF">PPIS_a3563</name>
</gene>
<feature type="transmembrane region" description="Helical" evidence="1">
    <location>
        <begin position="432"/>
        <end position="452"/>
    </location>
</feature>
<keyword evidence="3" id="KW-1185">Reference proteome</keyword>
<feature type="transmembrane region" description="Helical" evidence="1">
    <location>
        <begin position="863"/>
        <end position="882"/>
    </location>
</feature>
<dbReference type="RefSeq" id="WP_010377612.1">
    <property type="nucleotide sequence ID" value="NZ_CP011924.1"/>
</dbReference>
<keyword evidence="1" id="KW-0472">Membrane</keyword>
<dbReference type="EMBL" id="CP011924">
    <property type="protein sequence ID" value="ATD08333.1"/>
    <property type="molecule type" value="Genomic_DNA"/>
</dbReference>
<dbReference type="Gene3D" id="3.30.2090.10">
    <property type="entry name" value="Multidrug efflux transporter AcrB TolC docking domain, DN and DC subdomains"/>
    <property type="match status" value="2"/>
</dbReference>
<feature type="transmembrane region" description="Helical" evidence="1">
    <location>
        <begin position="528"/>
        <end position="550"/>
    </location>
</feature>
<feature type="transmembrane region" description="Helical" evidence="1">
    <location>
        <begin position="464"/>
        <end position="483"/>
    </location>
</feature>
<dbReference type="SUPFAM" id="SSF82693">
    <property type="entry name" value="Multidrug efflux transporter AcrB pore domain, PN1, PN2, PC1 and PC2 subdomains"/>
    <property type="match status" value="2"/>
</dbReference>
<dbReference type="Gene3D" id="3.30.70.1440">
    <property type="entry name" value="Multidrug efflux transporter AcrB pore domain"/>
    <property type="match status" value="1"/>
</dbReference>
<dbReference type="InterPro" id="IPR001036">
    <property type="entry name" value="Acrflvin-R"/>
</dbReference>
<dbReference type="Pfam" id="PF00873">
    <property type="entry name" value="ACR_tran"/>
    <property type="match status" value="1"/>
</dbReference>
<feature type="transmembrane region" description="Helical" evidence="1">
    <location>
        <begin position="20"/>
        <end position="39"/>
    </location>
</feature>
<dbReference type="Gene3D" id="3.30.70.1320">
    <property type="entry name" value="Multidrug efflux transporter AcrB pore domain like"/>
    <property type="match status" value="1"/>
</dbReference>
<feature type="transmembrane region" description="Helical" evidence="1">
    <location>
        <begin position="961"/>
        <end position="980"/>
    </location>
</feature>
<dbReference type="PANTHER" id="PTHR32063">
    <property type="match status" value="1"/>
</dbReference>
<protein>
    <recommendedName>
        <fullName evidence="4">Acriflavin resistance protein</fullName>
    </recommendedName>
</protein>
<sequence>MNKESFNHGIINFFINNPVAANLLMVFVIIIGAVSYQSINKQIFPNIQIDTIEINVTQFGSSAKELEENVISKIEYSLVSLPDIKRMRSWSNDNSGRIVLEILKNADPASVLDKVKLAVDATPGFPADLEPIIIKLRENLQPVIRLALIQDNEVSSLRHYALQVQNELLNLNNVSIVSNNLPKGEVAIEVNPVALQMYKLTIEDVRLALQKYSNNMSVGAVRSEAGTIPLRVENQAYDEGAFANIPIKTFESGLQIKLEDIASVRDGVIEGVHLFSFSAKPAVAFEVMAAEYQDAVAVADSVQQYVAYKNQYLPKDLKLEVIIDGTAYLDQRLAMMEENLVQGAILVMLVLSLFLSMRLAFWVVVGLPVCFLGAILIMPLFGVTINLVSLFAFIMVLGLIVDDAIVVGESVHEQIETMGNNKRAVAQGVKKVAKPAVFGVLTTIAVFFPFIFSDGSQSELFKGVSIIVIFCLLFSIVESKLILPAHLASMPSKQTSQSGFKYKLNQAISGFSQGWLTDRVVWSIRHKWSVLLLFVVIFVLSLALIVLGHVKSIPDPMVPIDQPEITLELNDNASALVVKQAAQAFEKMLKEEEQKTVSLFGKGMIKDILIESVGETSLKFTVILVDENHRPYDTFALSQRWRENIPDIVALKAVRIKDDVLGQHNLYGDFGYFFFSDDIDELNAAAKLFAAELKQQKGLYEVGSTISVGRKELLMELKPLAHQLNLTLADVALQLQQTHYGAEADRFSRLGEEIRVMLRYPQASRTSISELQYVRIRLSSGEEVFLGDVVNFKETQAVTTIRREAGKRSLYVFASIDHQEVNATKVIKHVNKEIIPKVRAQYPSITTDLGGKIKEVSNEKDQMLIFTVASLLAVYILLAIPLKSYIQPLLIMSVIPFCVVGAIWGHWIFSEDFSLVSNFGLIAAAGVVVNDSLILVDRINEKVRSNIEIIESATQAVHERFRAIILTSLTTFFGLLPIMFETSVQAKFVSPMAISLGFAVLVSTVVTLFLIPILYVVGYRLKQKVRMFGATKDNLKDQQVLGS</sequence>
<evidence type="ECO:0000256" key="1">
    <source>
        <dbReference type="SAM" id="Phobius"/>
    </source>
</evidence>
<feature type="transmembrane region" description="Helical" evidence="1">
    <location>
        <begin position="340"/>
        <end position="365"/>
    </location>
</feature>
<accession>A0ABM6NHI1</accession>
<feature type="transmembrane region" description="Helical" evidence="1">
    <location>
        <begin position="889"/>
        <end position="909"/>
    </location>
</feature>
<feature type="transmembrane region" description="Helical" evidence="1">
    <location>
        <begin position="371"/>
        <end position="401"/>
    </location>
</feature>
<dbReference type="SUPFAM" id="SSF82866">
    <property type="entry name" value="Multidrug efflux transporter AcrB transmembrane domain"/>
    <property type="match status" value="2"/>
</dbReference>